<reference evidence="1 2" key="1">
    <citation type="submission" date="2017-07" db="EMBL/GenBank/DDBJ databases">
        <title>Phylogenetic study on the rhizospheric bacterium Ochrobactrum sp. A44.</title>
        <authorList>
            <person name="Krzyzanowska D.M."/>
            <person name="Ossowicki A."/>
            <person name="Rajewska M."/>
            <person name="Maciag T."/>
            <person name="Kaczynski Z."/>
            <person name="Czerwicka M."/>
            <person name="Jafra S."/>
        </authorList>
    </citation>
    <scope>NUCLEOTIDE SEQUENCE [LARGE SCALE GENOMIC DNA]</scope>
    <source>
        <strain evidence="1 2">A44</strain>
    </source>
</reference>
<name>A0A248UDI9_9HYPH</name>
<dbReference type="EMBL" id="CP022603">
    <property type="protein sequence ID" value="ASV84600.1"/>
    <property type="molecule type" value="Genomic_DNA"/>
</dbReference>
<dbReference type="KEGG" id="och:CES85_5395"/>
<evidence type="ECO:0000313" key="2">
    <source>
        <dbReference type="Proteomes" id="UP000215256"/>
    </source>
</evidence>
<evidence type="ECO:0000313" key="1">
    <source>
        <dbReference type="EMBL" id="ASV84600.1"/>
    </source>
</evidence>
<dbReference type="Proteomes" id="UP000215256">
    <property type="component" value="Chromosome 2"/>
</dbReference>
<dbReference type="AlphaFoldDB" id="A0A248UDI9"/>
<protein>
    <submittedName>
        <fullName evidence="1">Uncharacterized protein</fullName>
    </submittedName>
</protein>
<gene>
    <name evidence="1" type="ORF">CES85_5395</name>
</gene>
<organism evidence="1 2">
    <name type="scientific">Ochrobactrum quorumnocens</name>
    <dbReference type="NCBI Taxonomy" id="271865"/>
    <lineage>
        <taxon>Bacteria</taxon>
        <taxon>Pseudomonadati</taxon>
        <taxon>Pseudomonadota</taxon>
        <taxon>Alphaproteobacteria</taxon>
        <taxon>Hyphomicrobiales</taxon>
        <taxon>Brucellaceae</taxon>
        <taxon>Brucella/Ochrobactrum group</taxon>
        <taxon>Ochrobactrum</taxon>
    </lineage>
</organism>
<sequence>MGEGRNIDRIRDNPMSRLCYRIVIGIFGILEHFQFKMNGRKCFIYLF</sequence>
<proteinExistence type="predicted"/>
<accession>A0A248UDI9</accession>